<keyword evidence="4" id="KW-1185">Reference proteome</keyword>
<evidence type="ECO:0000313" key="3">
    <source>
        <dbReference type="EMBL" id="KAG9441593.1"/>
    </source>
</evidence>
<evidence type="ECO:0000313" key="4">
    <source>
        <dbReference type="Proteomes" id="UP000825729"/>
    </source>
</evidence>
<dbReference type="AlphaFoldDB" id="A0AAV7DYI4"/>
<feature type="compositionally biased region" description="Basic and acidic residues" evidence="1">
    <location>
        <begin position="81"/>
        <end position="91"/>
    </location>
</feature>
<gene>
    <name evidence="3" type="ORF">H6P81_017447</name>
</gene>
<feature type="chain" id="PRO_5043361402" evidence="2">
    <location>
        <begin position="27"/>
        <end position="91"/>
    </location>
</feature>
<protein>
    <submittedName>
        <fullName evidence="3">Uncharacterized protein</fullName>
    </submittedName>
</protein>
<name>A0AAV7DYI4_ARIFI</name>
<organism evidence="3 4">
    <name type="scientific">Aristolochia fimbriata</name>
    <name type="common">White veined hardy Dutchman's pipe vine</name>
    <dbReference type="NCBI Taxonomy" id="158543"/>
    <lineage>
        <taxon>Eukaryota</taxon>
        <taxon>Viridiplantae</taxon>
        <taxon>Streptophyta</taxon>
        <taxon>Embryophyta</taxon>
        <taxon>Tracheophyta</taxon>
        <taxon>Spermatophyta</taxon>
        <taxon>Magnoliopsida</taxon>
        <taxon>Magnoliidae</taxon>
        <taxon>Piperales</taxon>
        <taxon>Aristolochiaceae</taxon>
        <taxon>Aristolochia</taxon>
    </lineage>
</organism>
<proteinExistence type="predicted"/>
<evidence type="ECO:0000256" key="1">
    <source>
        <dbReference type="SAM" id="MobiDB-lite"/>
    </source>
</evidence>
<sequence>MEGRRRAGKTLVALVFGLLLVICCGARPVPESGGGGGGDLDPGIGTRVWSYTTIMETRDAFVLRSGGGGGNPAPQGNTYSRGREANLPKAN</sequence>
<keyword evidence="2" id="KW-0732">Signal</keyword>
<dbReference type="EMBL" id="JAINDJ010000007">
    <property type="protein sequence ID" value="KAG9441593.1"/>
    <property type="molecule type" value="Genomic_DNA"/>
</dbReference>
<reference evidence="3 4" key="1">
    <citation type="submission" date="2021-07" db="EMBL/GenBank/DDBJ databases">
        <title>The Aristolochia fimbriata genome: insights into angiosperm evolution, floral development and chemical biosynthesis.</title>
        <authorList>
            <person name="Jiao Y."/>
        </authorList>
    </citation>
    <scope>NUCLEOTIDE SEQUENCE [LARGE SCALE GENOMIC DNA]</scope>
    <source>
        <strain evidence="3">IBCAS-2021</strain>
        <tissue evidence="3">Leaf</tissue>
    </source>
</reference>
<evidence type="ECO:0000256" key="2">
    <source>
        <dbReference type="SAM" id="SignalP"/>
    </source>
</evidence>
<accession>A0AAV7DYI4</accession>
<dbReference type="Proteomes" id="UP000825729">
    <property type="component" value="Unassembled WGS sequence"/>
</dbReference>
<feature type="region of interest" description="Disordered" evidence="1">
    <location>
        <begin position="63"/>
        <end position="91"/>
    </location>
</feature>
<feature type="signal peptide" evidence="2">
    <location>
        <begin position="1"/>
        <end position="26"/>
    </location>
</feature>
<comment type="caution">
    <text evidence="3">The sequence shown here is derived from an EMBL/GenBank/DDBJ whole genome shotgun (WGS) entry which is preliminary data.</text>
</comment>